<dbReference type="SMART" id="SM00671">
    <property type="entry name" value="SEL1"/>
    <property type="match status" value="3"/>
</dbReference>
<dbReference type="KEGG" id="mpur:MARPU_02790"/>
<sequence>MEQCPQCGSYNTRKSRLQSRGRGARLWFRSWFRCCDCGARFQSIDYFLIQQWAMAGIALVMIGGVGWWAALRQSDGGVVELERSRSEDPVLAVLAPEPYGFAAAYDKPELLTAADTGDAEAQYQLGLAIVQRHWERGEQRRLGEAADWIAKAAEQDHVRAQLVMGGLYEKGRGVIQDYESALAWYRRAATQGDPQAMARLGRMLRTGRGVEKNLVEAYVWLNLASARGDTHAEIDRDRLRRMLSTEEIDRAQDRSRHIDRDLPHPTGPAQPLPLGF</sequence>
<dbReference type="Pfam" id="PF08238">
    <property type="entry name" value="Sel1"/>
    <property type="match status" value="3"/>
</dbReference>
<gene>
    <name evidence="3" type="ORF">MARPU_02790</name>
</gene>
<proteinExistence type="predicted"/>
<dbReference type="eggNOG" id="COG0790">
    <property type="taxonomic scope" value="Bacteria"/>
</dbReference>
<dbReference type="InterPro" id="IPR006597">
    <property type="entry name" value="Sel1-like"/>
</dbReference>
<name>W0E114_MARPU</name>
<dbReference type="RefSeq" id="WP_005222652.1">
    <property type="nucleotide sequence ID" value="NZ_CP007031.1"/>
</dbReference>
<dbReference type="Gene3D" id="1.25.40.10">
    <property type="entry name" value="Tetratricopeptide repeat domain"/>
    <property type="match status" value="1"/>
</dbReference>
<dbReference type="PANTHER" id="PTHR11102">
    <property type="entry name" value="SEL-1-LIKE PROTEIN"/>
    <property type="match status" value="1"/>
</dbReference>
<dbReference type="STRING" id="765910.MARPU_02790"/>
<dbReference type="EMBL" id="CP007031">
    <property type="protein sequence ID" value="AHF02914.1"/>
    <property type="molecule type" value="Genomic_DNA"/>
</dbReference>
<organism evidence="3 4">
    <name type="scientific">Marichromatium purpuratum 984</name>
    <dbReference type="NCBI Taxonomy" id="765910"/>
    <lineage>
        <taxon>Bacteria</taxon>
        <taxon>Pseudomonadati</taxon>
        <taxon>Pseudomonadota</taxon>
        <taxon>Gammaproteobacteria</taxon>
        <taxon>Chromatiales</taxon>
        <taxon>Chromatiaceae</taxon>
        <taxon>Marichromatium</taxon>
    </lineage>
</organism>
<feature type="compositionally biased region" description="Pro residues" evidence="1">
    <location>
        <begin position="265"/>
        <end position="276"/>
    </location>
</feature>
<feature type="region of interest" description="Disordered" evidence="1">
    <location>
        <begin position="250"/>
        <end position="276"/>
    </location>
</feature>
<feature type="compositionally biased region" description="Basic and acidic residues" evidence="1">
    <location>
        <begin position="250"/>
        <end position="263"/>
    </location>
</feature>
<accession>W0E114</accession>
<feature type="transmembrane region" description="Helical" evidence="2">
    <location>
        <begin position="52"/>
        <end position="71"/>
    </location>
</feature>
<reference evidence="3 4" key="1">
    <citation type="submission" date="2013-12" db="EMBL/GenBank/DDBJ databases">
        <authorList>
            <consortium name="DOE Joint Genome Institute"/>
            <person name="Bryant D.A."/>
            <person name="Huntemann M."/>
            <person name="Han J."/>
            <person name="Chen A."/>
            <person name="Kyrpides N."/>
            <person name="Mavromatis K."/>
            <person name="Markowitz V."/>
            <person name="Palaniappan K."/>
            <person name="Ivanova N."/>
            <person name="Schaumberg A."/>
            <person name="Pati A."/>
            <person name="Liolios K."/>
            <person name="Nordberg H.P."/>
            <person name="Cantor M.N."/>
            <person name="Hua S.X."/>
            <person name="Woyke T."/>
        </authorList>
    </citation>
    <scope>NUCLEOTIDE SEQUENCE [LARGE SCALE GENOMIC DNA]</scope>
    <source>
        <strain evidence="3 4">984</strain>
    </source>
</reference>
<evidence type="ECO:0008006" key="5">
    <source>
        <dbReference type="Google" id="ProtNLM"/>
    </source>
</evidence>
<dbReference type="InterPro" id="IPR011990">
    <property type="entry name" value="TPR-like_helical_dom_sf"/>
</dbReference>
<dbReference type="AlphaFoldDB" id="W0E114"/>
<keyword evidence="2" id="KW-1133">Transmembrane helix</keyword>
<dbReference type="OrthoDB" id="8561742at2"/>
<dbReference type="HOGENOM" id="CLU_087901_0_0_6"/>
<evidence type="ECO:0000313" key="3">
    <source>
        <dbReference type="EMBL" id="AHF02914.1"/>
    </source>
</evidence>
<dbReference type="InterPro" id="IPR050767">
    <property type="entry name" value="Sel1_AlgK"/>
</dbReference>
<keyword evidence="4" id="KW-1185">Reference proteome</keyword>
<evidence type="ECO:0000313" key="4">
    <source>
        <dbReference type="Proteomes" id="UP000005275"/>
    </source>
</evidence>
<protein>
    <recommendedName>
        <fullName evidence="5">Sel1 repeat family protein</fullName>
    </recommendedName>
</protein>
<keyword evidence="2" id="KW-0812">Transmembrane</keyword>
<evidence type="ECO:0000256" key="1">
    <source>
        <dbReference type="SAM" id="MobiDB-lite"/>
    </source>
</evidence>
<dbReference type="PANTHER" id="PTHR11102:SF160">
    <property type="entry name" value="ERAD-ASSOCIATED E3 UBIQUITIN-PROTEIN LIGASE COMPONENT HRD3"/>
    <property type="match status" value="1"/>
</dbReference>
<keyword evidence="2" id="KW-0472">Membrane</keyword>
<dbReference type="SUPFAM" id="SSF81901">
    <property type="entry name" value="HCP-like"/>
    <property type="match status" value="1"/>
</dbReference>
<dbReference type="Proteomes" id="UP000005275">
    <property type="component" value="Chromosome"/>
</dbReference>
<evidence type="ECO:0000256" key="2">
    <source>
        <dbReference type="SAM" id="Phobius"/>
    </source>
</evidence>